<proteinExistence type="predicted"/>
<reference evidence="2 3" key="1">
    <citation type="journal article" date="2016" name="Nat. Commun.">
        <title>Thousands of microbial genomes shed light on interconnected biogeochemical processes in an aquifer system.</title>
        <authorList>
            <person name="Anantharaman K."/>
            <person name="Brown C.T."/>
            <person name="Hug L.A."/>
            <person name="Sharon I."/>
            <person name="Castelle C.J."/>
            <person name="Probst A.J."/>
            <person name="Thomas B.C."/>
            <person name="Singh A."/>
            <person name="Wilkins M.J."/>
            <person name="Karaoz U."/>
            <person name="Brodie E.L."/>
            <person name="Williams K.H."/>
            <person name="Hubbard S.S."/>
            <person name="Banfield J.F."/>
        </authorList>
    </citation>
    <scope>NUCLEOTIDE SEQUENCE [LARGE SCALE GENOMIC DNA]</scope>
</reference>
<sequence length="79" mass="9296">MLLCNNFENSKSQIPNSKQIQMFKKEICKWKFKIATLAHFVMRATDTENRLLYDESRPQADTEKTESSRMSVSRLPLIK</sequence>
<name>A0A1G2MF75_9BACT</name>
<evidence type="ECO:0000256" key="1">
    <source>
        <dbReference type="SAM" id="MobiDB-lite"/>
    </source>
</evidence>
<dbReference type="EMBL" id="MHRJ01000024">
    <property type="protein sequence ID" value="OHA22556.1"/>
    <property type="molecule type" value="Genomic_DNA"/>
</dbReference>
<evidence type="ECO:0000313" key="3">
    <source>
        <dbReference type="Proteomes" id="UP000176493"/>
    </source>
</evidence>
<gene>
    <name evidence="2" type="ORF">A2W52_03860</name>
</gene>
<protein>
    <submittedName>
        <fullName evidence="2">Uncharacterized protein</fullName>
    </submittedName>
</protein>
<organism evidence="2 3">
    <name type="scientific">Candidatus Taylorbacteria bacterium RIFCSPHIGHO2_02_49_25</name>
    <dbReference type="NCBI Taxonomy" id="1802305"/>
    <lineage>
        <taxon>Bacteria</taxon>
        <taxon>Candidatus Tayloriibacteriota</taxon>
    </lineage>
</organism>
<comment type="caution">
    <text evidence="2">The sequence shown here is derived from an EMBL/GenBank/DDBJ whole genome shotgun (WGS) entry which is preliminary data.</text>
</comment>
<evidence type="ECO:0000313" key="2">
    <source>
        <dbReference type="EMBL" id="OHA22556.1"/>
    </source>
</evidence>
<dbReference type="AlphaFoldDB" id="A0A1G2MF75"/>
<feature type="region of interest" description="Disordered" evidence="1">
    <location>
        <begin position="55"/>
        <end position="79"/>
    </location>
</feature>
<dbReference type="Proteomes" id="UP000176493">
    <property type="component" value="Unassembled WGS sequence"/>
</dbReference>
<accession>A0A1G2MF75</accession>
<feature type="compositionally biased region" description="Basic and acidic residues" evidence="1">
    <location>
        <begin position="55"/>
        <end position="67"/>
    </location>
</feature>